<evidence type="ECO:0000256" key="2">
    <source>
        <dbReference type="ARBA" id="ARBA00009437"/>
    </source>
</evidence>
<gene>
    <name evidence="7" type="ORF">FXB40_11590</name>
</gene>
<sequence length="331" mass="36287">MHYEAFRSYRDVPKFHAALSKNLIPCFRELRMQISGLSLDQMRAAIAVADTGSFSAAARILRRKQSAVSYAVANLERQLGVALFERSDGHAPTTTEAGRMLLGEMAAVVRRSDEIKNQAKAVARGLENELTIVIDSLFPVCKFAALFCEFAAQFPTVALRLIQESMGAVQKSVLEGKSMLGIAGSVPDLPAGLLGDVIGQVVRVPVAAREHPLTAGIESGRPLPSRALLDHVQIVISDRSEEVTPDFAVYTARKWRVTDPSTKYELLLAGIGWGYMPEHMIAADLQSGALRTILVDGLLERNRVAMMVIHRRGHQLGPAARWFLARLMQMS</sequence>
<dbReference type="Pfam" id="PF00126">
    <property type="entry name" value="HTH_1"/>
    <property type="match status" value="1"/>
</dbReference>
<dbReference type="Proteomes" id="UP000324758">
    <property type="component" value="Unassembled WGS sequence"/>
</dbReference>
<dbReference type="PRINTS" id="PR00039">
    <property type="entry name" value="HTHLYSR"/>
</dbReference>
<dbReference type="AlphaFoldDB" id="A0A5D3KHV1"/>
<accession>A0A5D3KHV1</accession>
<keyword evidence="3" id="KW-0805">Transcription regulation</keyword>
<dbReference type="OrthoDB" id="196624at2"/>
<evidence type="ECO:0000313" key="7">
    <source>
        <dbReference type="EMBL" id="TYL96670.1"/>
    </source>
</evidence>
<keyword evidence="4" id="KW-0238">DNA-binding</keyword>
<organism evidence="7 8">
    <name type="scientific">Bradyrhizobium rifense</name>
    <dbReference type="NCBI Taxonomy" id="515499"/>
    <lineage>
        <taxon>Bacteria</taxon>
        <taxon>Pseudomonadati</taxon>
        <taxon>Pseudomonadota</taxon>
        <taxon>Alphaproteobacteria</taxon>
        <taxon>Hyphomicrobiales</taxon>
        <taxon>Nitrobacteraceae</taxon>
        <taxon>Bradyrhizobium</taxon>
    </lineage>
</organism>
<dbReference type="InterPro" id="IPR005119">
    <property type="entry name" value="LysR_subst-bd"/>
</dbReference>
<proteinExistence type="inferred from homology"/>
<dbReference type="InterPro" id="IPR036388">
    <property type="entry name" value="WH-like_DNA-bd_sf"/>
</dbReference>
<dbReference type="InterPro" id="IPR000847">
    <property type="entry name" value="LysR_HTH_N"/>
</dbReference>
<dbReference type="PROSITE" id="PS50931">
    <property type="entry name" value="HTH_LYSR"/>
    <property type="match status" value="1"/>
</dbReference>
<comment type="function">
    <text evidence="1">NodD regulates the expression of the nodABCFE genes which encode other nodulation proteins. NodD is also a negative regulator of its own expression. Binds flavonoids as inducers.</text>
</comment>
<dbReference type="Gene3D" id="1.10.10.10">
    <property type="entry name" value="Winged helix-like DNA-binding domain superfamily/Winged helix DNA-binding domain"/>
    <property type="match status" value="1"/>
</dbReference>
<name>A0A5D3KHV1_9BRAD</name>
<comment type="similarity">
    <text evidence="2">Belongs to the LysR transcriptional regulatory family.</text>
</comment>
<dbReference type="Gene3D" id="3.40.190.290">
    <property type="match status" value="1"/>
</dbReference>
<evidence type="ECO:0000256" key="1">
    <source>
        <dbReference type="ARBA" id="ARBA00003502"/>
    </source>
</evidence>
<feature type="domain" description="HTH lysR-type" evidence="6">
    <location>
        <begin position="37"/>
        <end position="93"/>
    </location>
</feature>
<evidence type="ECO:0000256" key="5">
    <source>
        <dbReference type="ARBA" id="ARBA00023163"/>
    </source>
</evidence>
<dbReference type="GO" id="GO:0000976">
    <property type="term" value="F:transcription cis-regulatory region binding"/>
    <property type="evidence" value="ECO:0007669"/>
    <property type="project" value="TreeGrafter"/>
</dbReference>
<dbReference type="SUPFAM" id="SSF53850">
    <property type="entry name" value="Periplasmic binding protein-like II"/>
    <property type="match status" value="1"/>
</dbReference>
<evidence type="ECO:0000313" key="8">
    <source>
        <dbReference type="Proteomes" id="UP000324758"/>
    </source>
</evidence>
<dbReference type="PANTHER" id="PTHR30126:SF91">
    <property type="entry name" value="LYSR FAMILY TRANSCRIPTIONAL REGULATOR"/>
    <property type="match status" value="1"/>
</dbReference>
<dbReference type="PANTHER" id="PTHR30126">
    <property type="entry name" value="HTH-TYPE TRANSCRIPTIONAL REGULATOR"/>
    <property type="match status" value="1"/>
</dbReference>
<comment type="caution">
    <text evidence="7">The sequence shown here is derived from an EMBL/GenBank/DDBJ whole genome shotgun (WGS) entry which is preliminary data.</text>
</comment>
<dbReference type="SUPFAM" id="SSF46785">
    <property type="entry name" value="Winged helix' DNA-binding domain"/>
    <property type="match status" value="1"/>
</dbReference>
<evidence type="ECO:0000259" key="6">
    <source>
        <dbReference type="PROSITE" id="PS50931"/>
    </source>
</evidence>
<dbReference type="Pfam" id="PF03466">
    <property type="entry name" value="LysR_substrate"/>
    <property type="match status" value="1"/>
</dbReference>
<keyword evidence="5" id="KW-0804">Transcription</keyword>
<dbReference type="InterPro" id="IPR036390">
    <property type="entry name" value="WH_DNA-bd_sf"/>
</dbReference>
<reference evidence="7 8" key="1">
    <citation type="submission" date="2019-08" db="EMBL/GenBank/DDBJ databases">
        <title>Bradyrhizobium hipponensis sp. nov., a rhizobium isolated from a Lupinus angustifolius root nodule in Tunisia.</title>
        <authorList>
            <person name="Off K."/>
            <person name="Rejili M."/>
            <person name="Mars M."/>
            <person name="Brachmann A."/>
            <person name="Marin M."/>
        </authorList>
    </citation>
    <scope>NUCLEOTIDE SEQUENCE [LARGE SCALE GENOMIC DNA]</scope>
    <source>
        <strain evidence="7 8">CTAW71</strain>
    </source>
</reference>
<evidence type="ECO:0000256" key="3">
    <source>
        <dbReference type="ARBA" id="ARBA00023015"/>
    </source>
</evidence>
<keyword evidence="8" id="KW-1185">Reference proteome</keyword>
<protein>
    <submittedName>
        <fullName evidence="7">LysR family transcriptional regulator</fullName>
    </submittedName>
</protein>
<evidence type="ECO:0000256" key="4">
    <source>
        <dbReference type="ARBA" id="ARBA00023125"/>
    </source>
</evidence>
<dbReference type="GO" id="GO:0003700">
    <property type="term" value="F:DNA-binding transcription factor activity"/>
    <property type="evidence" value="ECO:0007669"/>
    <property type="project" value="InterPro"/>
</dbReference>
<dbReference type="EMBL" id="VSSS01000018">
    <property type="protein sequence ID" value="TYL96670.1"/>
    <property type="molecule type" value="Genomic_DNA"/>
</dbReference>